<feature type="compositionally biased region" description="Basic residues" evidence="1">
    <location>
        <begin position="44"/>
        <end position="53"/>
    </location>
</feature>
<feature type="non-terminal residue" evidence="2">
    <location>
        <position position="1"/>
    </location>
</feature>
<evidence type="ECO:0000256" key="1">
    <source>
        <dbReference type="SAM" id="MobiDB-lite"/>
    </source>
</evidence>
<dbReference type="EMBL" id="CADCVP010000011">
    <property type="protein sequence ID" value="CAA9470984.1"/>
    <property type="molecule type" value="Genomic_DNA"/>
</dbReference>
<feature type="region of interest" description="Disordered" evidence="1">
    <location>
        <begin position="1"/>
        <end position="251"/>
    </location>
</feature>
<protein>
    <submittedName>
        <fullName evidence="2">Uncharacterized protein</fullName>
    </submittedName>
</protein>
<reference evidence="2" key="1">
    <citation type="submission" date="2020-02" db="EMBL/GenBank/DDBJ databases">
        <authorList>
            <person name="Meier V. D."/>
        </authorList>
    </citation>
    <scope>NUCLEOTIDE SEQUENCE</scope>
    <source>
        <strain evidence="2">AVDCRST_MAG69</strain>
    </source>
</reference>
<gene>
    <name evidence="2" type="ORF">AVDCRST_MAG69-79</name>
</gene>
<dbReference type="AlphaFoldDB" id="A0A6J4RDE6"/>
<feature type="compositionally biased region" description="Basic residues" evidence="1">
    <location>
        <begin position="127"/>
        <end position="157"/>
    </location>
</feature>
<feature type="non-terminal residue" evidence="2">
    <location>
        <position position="251"/>
    </location>
</feature>
<name>A0A6J4RDE6_9ACTN</name>
<proteinExistence type="predicted"/>
<feature type="compositionally biased region" description="Basic residues" evidence="1">
    <location>
        <begin position="180"/>
        <end position="203"/>
    </location>
</feature>
<evidence type="ECO:0000313" key="2">
    <source>
        <dbReference type="EMBL" id="CAA9470984.1"/>
    </source>
</evidence>
<feature type="compositionally biased region" description="Basic and acidic residues" evidence="1">
    <location>
        <begin position="1"/>
        <end position="21"/>
    </location>
</feature>
<feature type="compositionally biased region" description="Basic and acidic residues" evidence="1">
    <location>
        <begin position="30"/>
        <end position="41"/>
    </location>
</feature>
<sequence>ETRYRWEGRFRQDLDLGHDGARAGPRRPRRAGDRRRPESQPRAHAGHRARAHGRASDPRARARRPQARRSDAHPAAGRARGEPRRDRAGRRAAAGDGQPQACERRLPVFAACRGAQRDRGRGDRGGRRLHPRHRGLARALLTRHRQARRRRAARRRALLQVAGDRTAHGRAGSRPGTARRAGRQQGPRRRRARGRARLRRAPRHSAGGGHPLRRVDARRGARGCRAAGPRRRRPGGEGDHRAGRAGGRAWM</sequence>
<organism evidence="2">
    <name type="scientific">uncultured Solirubrobacteraceae bacterium</name>
    <dbReference type="NCBI Taxonomy" id="1162706"/>
    <lineage>
        <taxon>Bacteria</taxon>
        <taxon>Bacillati</taxon>
        <taxon>Actinomycetota</taxon>
        <taxon>Thermoleophilia</taxon>
        <taxon>Solirubrobacterales</taxon>
        <taxon>Solirubrobacteraceae</taxon>
        <taxon>environmental samples</taxon>
    </lineage>
</organism>
<accession>A0A6J4RDE6</accession>
<feature type="compositionally biased region" description="Basic and acidic residues" evidence="1">
    <location>
        <begin position="115"/>
        <end position="126"/>
    </location>
</feature>